<dbReference type="InterPro" id="IPR012132">
    <property type="entry name" value="GMC_OxRdtase"/>
</dbReference>
<dbReference type="SUPFAM" id="SSF51905">
    <property type="entry name" value="FAD/NAD(P)-binding domain"/>
    <property type="match status" value="1"/>
</dbReference>
<dbReference type="RefSeq" id="WP_132197370.1">
    <property type="nucleotide sequence ID" value="NZ_SLWM01000043.1"/>
</dbReference>
<keyword evidence="4" id="KW-0274">FAD</keyword>
<dbReference type="PANTHER" id="PTHR11552:SF147">
    <property type="entry name" value="CHOLINE DEHYDROGENASE, MITOCHONDRIAL"/>
    <property type="match status" value="1"/>
</dbReference>
<evidence type="ECO:0000256" key="3">
    <source>
        <dbReference type="ARBA" id="ARBA00022630"/>
    </source>
</evidence>
<evidence type="ECO:0000256" key="4">
    <source>
        <dbReference type="ARBA" id="ARBA00022827"/>
    </source>
</evidence>
<comment type="caution">
    <text evidence="6">The sequence shown here is derived from an EMBL/GenBank/DDBJ whole genome shotgun (WGS) entry which is preliminary data.</text>
</comment>
<feature type="domain" description="Glucose-methanol-choline oxidoreductase N-terminal" evidence="5">
    <location>
        <begin position="248"/>
        <end position="262"/>
    </location>
</feature>
<sequence>MSADVIVVGGGTAGCVLAARLSEDTGCSVLLVESGPDYPNLDDLPADVADASEPTVGHDWGYYAEADLLDRRVPLPRARLIGGCSATNGCFAMRGAPAVYDRWQALGNPGWSFAEVLPFFQRLESDLDFTDQWHGIDGPIPIRRHPVDELNPIQRAFIDAAVQAGHSYVADHNRPGALGVGPMPRNVRDGLRMSTAVTYLAAARHRPNLTICSDTTIGRVEIAHGRVVGVRSTTGELLEADRVVLAAGAYGSPAILARSGLGPAALLSPLGIDVVADLPAVGEHLIDHPIVAVDLPTRPAAGPRFQAIATLSSTSTGTPDLHLFTAGPFPVEREASESGAIFGIVAGLMAPQSEGSVRLRSTDPNDPPLIDVAHLRHPDDLARMVDATVEARRIARSEPLATLVTGAEIAPGPAVADDDRAAIADSIRTRVASYHHPVGTCRMGTEPDRDAVVDAQGQVYGVDRLWVADASVMPTIPAAGTNLPTIMVAERIAARLSKPDSI</sequence>
<dbReference type="Proteomes" id="UP000295818">
    <property type="component" value="Unassembled WGS sequence"/>
</dbReference>
<comment type="cofactor">
    <cofactor evidence="1">
        <name>FAD</name>
        <dbReference type="ChEBI" id="CHEBI:57692"/>
    </cofactor>
</comment>
<evidence type="ECO:0000313" key="6">
    <source>
        <dbReference type="EMBL" id="TCO08667.1"/>
    </source>
</evidence>
<dbReference type="InterPro" id="IPR000172">
    <property type="entry name" value="GMC_OxRdtase_N"/>
</dbReference>
<evidence type="ECO:0000256" key="2">
    <source>
        <dbReference type="ARBA" id="ARBA00010790"/>
    </source>
</evidence>
<comment type="similarity">
    <text evidence="2">Belongs to the GMC oxidoreductase family.</text>
</comment>
<reference evidence="6 7" key="1">
    <citation type="journal article" date="2015" name="Stand. Genomic Sci.">
        <title>Genomic Encyclopedia of Bacterial and Archaeal Type Strains, Phase III: the genomes of soil and plant-associated and newly described type strains.</title>
        <authorList>
            <person name="Whitman W.B."/>
            <person name="Woyke T."/>
            <person name="Klenk H.P."/>
            <person name="Zhou Y."/>
            <person name="Lilburn T.G."/>
            <person name="Beck B.J."/>
            <person name="De Vos P."/>
            <person name="Vandamme P."/>
            <person name="Eisen J.A."/>
            <person name="Garrity G."/>
            <person name="Hugenholtz P."/>
            <person name="Kyrpides N.C."/>
        </authorList>
    </citation>
    <scope>NUCLEOTIDE SEQUENCE [LARGE SCALE GENOMIC DNA]</scope>
    <source>
        <strain evidence="6 7">VKM Ac-2538</strain>
    </source>
</reference>
<dbReference type="InterPro" id="IPR036188">
    <property type="entry name" value="FAD/NAD-bd_sf"/>
</dbReference>
<dbReference type="Pfam" id="PF05199">
    <property type="entry name" value="GMC_oxred_C"/>
    <property type="match status" value="1"/>
</dbReference>
<dbReference type="SUPFAM" id="SSF54373">
    <property type="entry name" value="FAD-linked reductases, C-terminal domain"/>
    <property type="match status" value="1"/>
</dbReference>
<dbReference type="Gene3D" id="3.30.410.40">
    <property type="match status" value="1"/>
</dbReference>
<evidence type="ECO:0000259" key="5">
    <source>
        <dbReference type="PROSITE" id="PS00624"/>
    </source>
</evidence>
<dbReference type="InterPro" id="IPR007867">
    <property type="entry name" value="GMC_OxRtase_C"/>
</dbReference>
<dbReference type="EMBL" id="SLWM01000043">
    <property type="protein sequence ID" value="TCO08667.1"/>
    <property type="molecule type" value="Genomic_DNA"/>
</dbReference>
<dbReference type="Gene3D" id="3.50.50.60">
    <property type="entry name" value="FAD/NAD(P)-binding domain"/>
    <property type="match status" value="1"/>
</dbReference>
<proteinExistence type="inferred from homology"/>
<evidence type="ECO:0000256" key="1">
    <source>
        <dbReference type="ARBA" id="ARBA00001974"/>
    </source>
</evidence>
<accession>A0ABY2B8J4</accession>
<name>A0ABY2B8J4_9ACTN</name>
<keyword evidence="7" id="KW-1185">Reference proteome</keyword>
<organism evidence="6 7">
    <name type="scientific">Kribbella orskensis</name>
    <dbReference type="NCBI Taxonomy" id="2512216"/>
    <lineage>
        <taxon>Bacteria</taxon>
        <taxon>Bacillati</taxon>
        <taxon>Actinomycetota</taxon>
        <taxon>Actinomycetes</taxon>
        <taxon>Propionibacteriales</taxon>
        <taxon>Kribbellaceae</taxon>
        <taxon>Kribbella</taxon>
    </lineage>
</organism>
<keyword evidence="3" id="KW-0285">Flavoprotein</keyword>
<dbReference type="PROSITE" id="PS00624">
    <property type="entry name" value="GMC_OXRED_2"/>
    <property type="match status" value="1"/>
</dbReference>
<protein>
    <submittedName>
        <fullName evidence="6">Choline dehydrogenase</fullName>
    </submittedName>
</protein>
<dbReference type="PIRSF" id="PIRSF000137">
    <property type="entry name" value="Alcohol_oxidase"/>
    <property type="match status" value="1"/>
</dbReference>
<dbReference type="PANTHER" id="PTHR11552">
    <property type="entry name" value="GLUCOSE-METHANOL-CHOLINE GMC OXIDOREDUCTASE"/>
    <property type="match status" value="1"/>
</dbReference>
<dbReference type="Pfam" id="PF00732">
    <property type="entry name" value="GMC_oxred_N"/>
    <property type="match status" value="1"/>
</dbReference>
<evidence type="ECO:0000313" key="7">
    <source>
        <dbReference type="Proteomes" id="UP000295818"/>
    </source>
</evidence>
<gene>
    <name evidence="6" type="ORF">EV644_1432</name>
</gene>